<accession>A0A9P9YVP8</accession>
<keyword evidence="2" id="KW-1185">Reference proteome</keyword>
<reference evidence="1" key="1">
    <citation type="journal article" date="2023" name="Genome Biol. Evol.">
        <title>Long-read-based Genome Assembly of Drosophila gunungcola Reveals Fewer Chemosensory Genes in Flower-breeding Species.</title>
        <authorList>
            <person name="Negi A."/>
            <person name="Liao B.Y."/>
            <person name="Yeh S.D."/>
        </authorList>
    </citation>
    <scope>NUCLEOTIDE SEQUENCE</scope>
    <source>
        <strain evidence="1">Sukarami</strain>
    </source>
</reference>
<gene>
    <name evidence="1" type="ORF">M5D96_004961</name>
</gene>
<dbReference type="AlphaFoldDB" id="A0A9P9YVP8"/>
<evidence type="ECO:0000313" key="2">
    <source>
        <dbReference type="Proteomes" id="UP001059596"/>
    </source>
</evidence>
<protein>
    <submittedName>
        <fullName evidence="1">Uncharacterized protein</fullName>
    </submittedName>
</protein>
<evidence type="ECO:0000313" key="1">
    <source>
        <dbReference type="EMBL" id="KAI8043628.1"/>
    </source>
</evidence>
<feature type="non-terminal residue" evidence="1">
    <location>
        <position position="62"/>
    </location>
</feature>
<sequence>MQGVIFKHSYILGLYKLLCSMNLNTIKNSIKTLSCVVYPFVGKNDYLLKILENREKTFILFR</sequence>
<dbReference type="Proteomes" id="UP001059596">
    <property type="component" value="Unassembled WGS sequence"/>
</dbReference>
<proteinExistence type="predicted"/>
<dbReference type="EMBL" id="JAMKOV010000002">
    <property type="protein sequence ID" value="KAI8043628.1"/>
    <property type="molecule type" value="Genomic_DNA"/>
</dbReference>
<name>A0A9P9YVP8_9MUSC</name>
<comment type="caution">
    <text evidence="1">The sequence shown here is derived from an EMBL/GenBank/DDBJ whole genome shotgun (WGS) entry which is preliminary data.</text>
</comment>
<organism evidence="1 2">
    <name type="scientific">Drosophila gunungcola</name>
    <name type="common">fruit fly</name>
    <dbReference type="NCBI Taxonomy" id="103775"/>
    <lineage>
        <taxon>Eukaryota</taxon>
        <taxon>Metazoa</taxon>
        <taxon>Ecdysozoa</taxon>
        <taxon>Arthropoda</taxon>
        <taxon>Hexapoda</taxon>
        <taxon>Insecta</taxon>
        <taxon>Pterygota</taxon>
        <taxon>Neoptera</taxon>
        <taxon>Endopterygota</taxon>
        <taxon>Diptera</taxon>
        <taxon>Brachycera</taxon>
        <taxon>Muscomorpha</taxon>
        <taxon>Ephydroidea</taxon>
        <taxon>Drosophilidae</taxon>
        <taxon>Drosophila</taxon>
        <taxon>Sophophora</taxon>
    </lineage>
</organism>